<dbReference type="Pfam" id="PF00172">
    <property type="entry name" value="Zn_clus"/>
    <property type="match status" value="1"/>
</dbReference>
<dbReference type="OrthoDB" id="3520699at2759"/>
<gene>
    <name evidence="4" type="ORF">L207DRAFT_561932</name>
</gene>
<feature type="domain" description="Zn(2)-C6 fungal-type" evidence="3">
    <location>
        <begin position="26"/>
        <end position="56"/>
    </location>
</feature>
<protein>
    <recommendedName>
        <fullName evidence="3">Zn(2)-C6 fungal-type domain-containing protein</fullName>
    </recommendedName>
</protein>
<dbReference type="SUPFAM" id="SSF57701">
    <property type="entry name" value="Zn2/Cys6 DNA-binding domain"/>
    <property type="match status" value="1"/>
</dbReference>
<dbReference type="SMART" id="SM00066">
    <property type="entry name" value="GAL4"/>
    <property type="match status" value="1"/>
</dbReference>
<keyword evidence="5" id="KW-1185">Reference proteome</keyword>
<name>A0A2J6S798_HYAVF</name>
<dbReference type="CDD" id="cd00067">
    <property type="entry name" value="GAL4"/>
    <property type="match status" value="1"/>
</dbReference>
<evidence type="ECO:0000256" key="1">
    <source>
        <dbReference type="ARBA" id="ARBA00023242"/>
    </source>
</evidence>
<dbReference type="GO" id="GO:0000981">
    <property type="term" value="F:DNA-binding transcription factor activity, RNA polymerase II-specific"/>
    <property type="evidence" value="ECO:0007669"/>
    <property type="project" value="InterPro"/>
</dbReference>
<dbReference type="GO" id="GO:0001080">
    <property type="term" value="P:nitrogen catabolite activation of transcription from RNA polymerase II promoter"/>
    <property type="evidence" value="ECO:0007669"/>
    <property type="project" value="TreeGrafter"/>
</dbReference>
<dbReference type="GO" id="GO:0008270">
    <property type="term" value="F:zinc ion binding"/>
    <property type="evidence" value="ECO:0007669"/>
    <property type="project" value="InterPro"/>
</dbReference>
<dbReference type="PANTHER" id="PTHR31668">
    <property type="entry name" value="GLUCOSE TRANSPORT TRANSCRIPTION REGULATOR RGT1-RELATED-RELATED"/>
    <property type="match status" value="1"/>
</dbReference>
<feature type="region of interest" description="Disordered" evidence="2">
    <location>
        <begin position="63"/>
        <end position="83"/>
    </location>
</feature>
<sequence length="424" mass="47163">MFTTLRYVKDSALVPEREGHVLSHLACTACRSRKLKCTGESNGCRRCLSKDITCRYPDPSQRIRRSKDIQKRARSKQSSEATLKSARVVVENPALDQGHSHELNPTLPSPWTEAPFQNWNDVSFLDGFLGNRSISEELNYLSDDMRVEGAGFYPLDHYEYLNGFLGTESGTSNSLGLIDSSDLLSLSFSDSRIQVPSSLSQQSGNLASASLLPPSPINLTSPLPASSSPNQPQCACLPTSLNLLSLITINESSTRNIPRTIRLSKYILKQSKALFSCTTCTTAEGAQTMTILTVLCQKVIASYEHIIALLARQYYVNHNQSMEHVPAYLRIFDADEDGNEIVMEGSSGEEGTELGHFQLREYEVDKFEAPCMFSGLVTLQLRILRAFLTRIKEAPEHFTRDYVGLLDEVDSRAIKLGKFCLCEV</sequence>
<keyword evidence="1" id="KW-0539">Nucleus</keyword>
<dbReference type="InterPro" id="IPR036864">
    <property type="entry name" value="Zn2-C6_fun-type_DNA-bd_sf"/>
</dbReference>
<proteinExistence type="predicted"/>
<dbReference type="InterPro" id="IPR001138">
    <property type="entry name" value="Zn2Cys6_DnaBD"/>
</dbReference>
<dbReference type="InterPro" id="IPR050797">
    <property type="entry name" value="Carb_Metab_Trans_Reg"/>
</dbReference>
<evidence type="ECO:0000313" key="5">
    <source>
        <dbReference type="Proteomes" id="UP000235786"/>
    </source>
</evidence>
<organism evidence="4 5">
    <name type="scientific">Hyaloscypha variabilis (strain UAMH 11265 / GT02V1 / F)</name>
    <name type="common">Meliniomyces variabilis</name>
    <dbReference type="NCBI Taxonomy" id="1149755"/>
    <lineage>
        <taxon>Eukaryota</taxon>
        <taxon>Fungi</taxon>
        <taxon>Dikarya</taxon>
        <taxon>Ascomycota</taxon>
        <taxon>Pezizomycotina</taxon>
        <taxon>Leotiomycetes</taxon>
        <taxon>Helotiales</taxon>
        <taxon>Hyaloscyphaceae</taxon>
        <taxon>Hyaloscypha</taxon>
        <taxon>Hyaloscypha variabilis</taxon>
    </lineage>
</organism>
<evidence type="ECO:0000259" key="3">
    <source>
        <dbReference type="PROSITE" id="PS50048"/>
    </source>
</evidence>
<dbReference type="PROSITE" id="PS00463">
    <property type="entry name" value="ZN2_CY6_FUNGAL_1"/>
    <property type="match status" value="1"/>
</dbReference>
<dbReference type="AlphaFoldDB" id="A0A2J6S798"/>
<evidence type="ECO:0000256" key="2">
    <source>
        <dbReference type="SAM" id="MobiDB-lite"/>
    </source>
</evidence>
<dbReference type="PROSITE" id="PS50048">
    <property type="entry name" value="ZN2_CY6_FUNGAL_2"/>
    <property type="match status" value="1"/>
</dbReference>
<reference evidence="4 5" key="1">
    <citation type="submission" date="2016-04" db="EMBL/GenBank/DDBJ databases">
        <title>A degradative enzymes factory behind the ericoid mycorrhizal symbiosis.</title>
        <authorList>
            <consortium name="DOE Joint Genome Institute"/>
            <person name="Martino E."/>
            <person name="Morin E."/>
            <person name="Grelet G."/>
            <person name="Kuo A."/>
            <person name="Kohler A."/>
            <person name="Daghino S."/>
            <person name="Barry K."/>
            <person name="Choi C."/>
            <person name="Cichocki N."/>
            <person name="Clum A."/>
            <person name="Copeland A."/>
            <person name="Hainaut M."/>
            <person name="Haridas S."/>
            <person name="Labutti K."/>
            <person name="Lindquist E."/>
            <person name="Lipzen A."/>
            <person name="Khouja H.-R."/>
            <person name="Murat C."/>
            <person name="Ohm R."/>
            <person name="Olson A."/>
            <person name="Spatafora J."/>
            <person name="Veneault-Fourrey C."/>
            <person name="Henrissat B."/>
            <person name="Grigoriev I."/>
            <person name="Martin F."/>
            <person name="Perotto S."/>
        </authorList>
    </citation>
    <scope>NUCLEOTIDE SEQUENCE [LARGE SCALE GENOMIC DNA]</scope>
    <source>
        <strain evidence="4 5">F</strain>
    </source>
</reference>
<dbReference type="EMBL" id="KZ613939">
    <property type="protein sequence ID" value="PMD46640.1"/>
    <property type="molecule type" value="Genomic_DNA"/>
</dbReference>
<dbReference type="Proteomes" id="UP000235786">
    <property type="component" value="Unassembled WGS sequence"/>
</dbReference>
<dbReference type="Gene3D" id="4.10.240.10">
    <property type="entry name" value="Zn(2)-C6 fungal-type DNA-binding domain"/>
    <property type="match status" value="1"/>
</dbReference>
<dbReference type="STRING" id="1149755.A0A2J6S798"/>
<dbReference type="PANTHER" id="PTHR31668:SF4">
    <property type="entry name" value="TRANSCRIPTIONAL ACTIVATOR PROTEIN DAL81"/>
    <property type="match status" value="1"/>
</dbReference>
<accession>A0A2J6S798</accession>
<dbReference type="GO" id="GO:0005634">
    <property type="term" value="C:nucleus"/>
    <property type="evidence" value="ECO:0007669"/>
    <property type="project" value="TreeGrafter"/>
</dbReference>
<evidence type="ECO:0000313" key="4">
    <source>
        <dbReference type="EMBL" id="PMD46640.1"/>
    </source>
</evidence>